<dbReference type="Proteomes" id="UP001153076">
    <property type="component" value="Unassembled WGS sequence"/>
</dbReference>
<accession>A0A9Q1KF87</accession>
<protein>
    <submittedName>
        <fullName evidence="1">Uncharacterized protein</fullName>
    </submittedName>
</protein>
<comment type="caution">
    <text evidence="1">The sequence shown here is derived from an EMBL/GenBank/DDBJ whole genome shotgun (WGS) entry which is preliminary data.</text>
</comment>
<organism evidence="1 2">
    <name type="scientific">Carnegiea gigantea</name>
    <dbReference type="NCBI Taxonomy" id="171969"/>
    <lineage>
        <taxon>Eukaryota</taxon>
        <taxon>Viridiplantae</taxon>
        <taxon>Streptophyta</taxon>
        <taxon>Embryophyta</taxon>
        <taxon>Tracheophyta</taxon>
        <taxon>Spermatophyta</taxon>
        <taxon>Magnoliopsida</taxon>
        <taxon>eudicotyledons</taxon>
        <taxon>Gunneridae</taxon>
        <taxon>Pentapetalae</taxon>
        <taxon>Caryophyllales</taxon>
        <taxon>Cactineae</taxon>
        <taxon>Cactaceae</taxon>
        <taxon>Cactoideae</taxon>
        <taxon>Echinocereeae</taxon>
        <taxon>Carnegiea</taxon>
    </lineage>
</organism>
<dbReference type="EMBL" id="JAKOGI010000156">
    <property type="protein sequence ID" value="KAJ8441707.1"/>
    <property type="molecule type" value="Genomic_DNA"/>
</dbReference>
<keyword evidence="2" id="KW-1185">Reference proteome</keyword>
<proteinExistence type="predicted"/>
<dbReference type="InterPro" id="IPR027413">
    <property type="entry name" value="GROEL-like_equatorial_sf"/>
</dbReference>
<dbReference type="AlphaFoldDB" id="A0A9Q1KF87"/>
<sequence>MLRGLRATASLAAGACSSRRSIGGRFCGSRNCAAKEVTMPPRGRNVVTEQSFGPPQVTQNLGASLVNQVANSTNDIAGNGGNPAYYKHGICHPRLKGDDMDLAGKQADISAKEWPAKPIVVGLLKEQNALLSTDVAMKERPLDITQTIITGIPGLAMANYIAGEWLKAHETFITLQTLALAFWGDVLKGYESEMERIALEGVDWSAYFDSFF</sequence>
<evidence type="ECO:0000313" key="2">
    <source>
        <dbReference type="Proteomes" id="UP001153076"/>
    </source>
</evidence>
<dbReference type="Gene3D" id="1.10.560.10">
    <property type="entry name" value="GroEL-like equatorial domain"/>
    <property type="match status" value="1"/>
</dbReference>
<evidence type="ECO:0000313" key="1">
    <source>
        <dbReference type="EMBL" id="KAJ8441707.1"/>
    </source>
</evidence>
<gene>
    <name evidence="1" type="ORF">Cgig2_019094</name>
</gene>
<reference evidence="1" key="1">
    <citation type="submission" date="2022-04" db="EMBL/GenBank/DDBJ databases">
        <title>Carnegiea gigantea Genome sequencing and assembly v2.</title>
        <authorList>
            <person name="Copetti D."/>
            <person name="Sanderson M.J."/>
            <person name="Burquez A."/>
            <person name="Wojciechowski M.F."/>
        </authorList>
    </citation>
    <scope>NUCLEOTIDE SEQUENCE</scope>
    <source>
        <strain evidence="1">SGP5-SGP5p</strain>
        <tissue evidence="1">Aerial part</tissue>
    </source>
</reference>
<dbReference type="SUPFAM" id="SSF48592">
    <property type="entry name" value="GroEL equatorial domain-like"/>
    <property type="match status" value="1"/>
</dbReference>
<name>A0A9Q1KF87_9CARY</name>